<sequence>EAEIMQQKHDLIKLAFADEFSRPVEEAAFEKVVDIGCGPMAWSIDYAESHPHVQVYGMDAVDMTDGTRRRPNNCQLILHDCRQPLPFPDNGVDLFFIRNMNVSWTRDEYKQALSHCWRALKPGGYLELMEMDMLAHNTGPMTQVLN</sequence>
<protein>
    <submittedName>
        <fullName evidence="2">S-adenosyl-L-methionine-dependent methyltransferase</fullName>
    </submittedName>
</protein>
<keyword evidence="2" id="KW-0489">Methyltransferase</keyword>
<name>A0A1X2GHI2_9FUNG</name>
<dbReference type="AlphaFoldDB" id="A0A1X2GHI2"/>
<dbReference type="InterPro" id="IPR041698">
    <property type="entry name" value="Methyltransf_25"/>
</dbReference>
<evidence type="ECO:0000259" key="1">
    <source>
        <dbReference type="Pfam" id="PF13649"/>
    </source>
</evidence>
<dbReference type="PROSITE" id="PS51683">
    <property type="entry name" value="SAM_OMT_II"/>
    <property type="match status" value="1"/>
</dbReference>
<dbReference type="GO" id="GO:0032259">
    <property type="term" value="P:methylation"/>
    <property type="evidence" value="ECO:0007669"/>
    <property type="project" value="UniProtKB-KW"/>
</dbReference>
<accession>A0A1X2GHI2</accession>
<feature type="non-terminal residue" evidence="2">
    <location>
        <position position="1"/>
    </location>
</feature>
<dbReference type="EMBL" id="MCGT01000015">
    <property type="protein sequence ID" value="ORX53683.1"/>
    <property type="molecule type" value="Genomic_DNA"/>
</dbReference>
<organism evidence="2 3">
    <name type="scientific">Hesseltinella vesiculosa</name>
    <dbReference type="NCBI Taxonomy" id="101127"/>
    <lineage>
        <taxon>Eukaryota</taxon>
        <taxon>Fungi</taxon>
        <taxon>Fungi incertae sedis</taxon>
        <taxon>Mucoromycota</taxon>
        <taxon>Mucoromycotina</taxon>
        <taxon>Mucoromycetes</taxon>
        <taxon>Mucorales</taxon>
        <taxon>Cunninghamellaceae</taxon>
        <taxon>Hesseltinella</taxon>
    </lineage>
</organism>
<dbReference type="GO" id="GO:0008168">
    <property type="term" value="F:methyltransferase activity"/>
    <property type="evidence" value="ECO:0007669"/>
    <property type="project" value="UniProtKB-KW"/>
</dbReference>
<evidence type="ECO:0000313" key="3">
    <source>
        <dbReference type="Proteomes" id="UP000242146"/>
    </source>
</evidence>
<dbReference type="SUPFAM" id="SSF53335">
    <property type="entry name" value="S-adenosyl-L-methionine-dependent methyltransferases"/>
    <property type="match status" value="1"/>
</dbReference>
<proteinExistence type="predicted"/>
<dbReference type="PANTHER" id="PTHR43591:SF105">
    <property type="entry name" value="METHYLTRANSFERASE DOMAIN-CONTAINING PROTEIN-RELATED"/>
    <property type="match status" value="1"/>
</dbReference>
<keyword evidence="2" id="KW-0808">Transferase</keyword>
<dbReference type="Pfam" id="PF13649">
    <property type="entry name" value="Methyltransf_25"/>
    <property type="match status" value="1"/>
</dbReference>
<evidence type="ECO:0000313" key="2">
    <source>
        <dbReference type="EMBL" id="ORX53683.1"/>
    </source>
</evidence>
<comment type="caution">
    <text evidence="2">The sequence shown here is derived from an EMBL/GenBank/DDBJ whole genome shotgun (WGS) entry which is preliminary data.</text>
</comment>
<keyword evidence="3" id="KW-1185">Reference proteome</keyword>
<dbReference type="STRING" id="101127.A0A1X2GHI2"/>
<dbReference type="InterPro" id="IPR016461">
    <property type="entry name" value="COMT-like"/>
</dbReference>
<dbReference type="CDD" id="cd02440">
    <property type="entry name" value="AdoMet_MTases"/>
    <property type="match status" value="1"/>
</dbReference>
<reference evidence="2 3" key="1">
    <citation type="submission" date="2016-07" db="EMBL/GenBank/DDBJ databases">
        <title>Pervasive Adenine N6-methylation of Active Genes in Fungi.</title>
        <authorList>
            <consortium name="DOE Joint Genome Institute"/>
            <person name="Mondo S.J."/>
            <person name="Dannebaum R.O."/>
            <person name="Kuo R.C."/>
            <person name="Labutti K."/>
            <person name="Haridas S."/>
            <person name="Kuo A."/>
            <person name="Salamov A."/>
            <person name="Ahrendt S.R."/>
            <person name="Lipzen A."/>
            <person name="Sullivan W."/>
            <person name="Andreopoulos W.B."/>
            <person name="Clum A."/>
            <person name="Lindquist E."/>
            <person name="Daum C."/>
            <person name="Ramamoorthy G.K."/>
            <person name="Gryganskyi A."/>
            <person name="Culley D."/>
            <person name="Magnuson J.K."/>
            <person name="James T.Y."/>
            <person name="O'Malley M.A."/>
            <person name="Stajich J.E."/>
            <person name="Spatafora J.W."/>
            <person name="Visel A."/>
            <person name="Grigoriev I.V."/>
        </authorList>
    </citation>
    <scope>NUCLEOTIDE SEQUENCE [LARGE SCALE GENOMIC DNA]</scope>
    <source>
        <strain evidence="2 3">NRRL 3301</strain>
    </source>
</reference>
<feature type="non-terminal residue" evidence="2">
    <location>
        <position position="146"/>
    </location>
</feature>
<gene>
    <name evidence="2" type="ORF">DM01DRAFT_247769</name>
</gene>
<dbReference type="Gene3D" id="3.40.50.150">
    <property type="entry name" value="Vaccinia Virus protein VP39"/>
    <property type="match status" value="1"/>
</dbReference>
<dbReference type="OrthoDB" id="2013972at2759"/>
<dbReference type="InterPro" id="IPR029063">
    <property type="entry name" value="SAM-dependent_MTases_sf"/>
</dbReference>
<dbReference type="PANTHER" id="PTHR43591">
    <property type="entry name" value="METHYLTRANSFERASE"/>
    <property type="match status" value="1"/>
</dbReference>
<dbReference type="Proteomes" id="UP000242146">
    <property type="component" value="Unassembled WGS sequence"/>
</dbReference>
<feature type="domain" description="Methyltransferase" evidence="1">
    <location>
        <begin position="32"/>
        <end position="124"/>
    </location>
</feature>